<protein>
    <recommendedName>
        <fullName evidence="1">SnoaL-like domain-containing protein</fullName>
    </recommendedName>
</protein>
<name>A0A9W9H3K9_9EURO</name>
<dbReference type="EMBL" id="JAPZBO010000009">
    <property type="protein sequence ID" value="KAJ5302739.1"/>
    <property type="molecule type" value="Genomic_DNA"/>
</dbReference>
<keyword evidence="3" id="KW-1185">Reference proteome</keyword>
<dbReference type="InterPro" id="IPR037401">
    <property type="entry name" value="SnoaL-like"/>
</dbReference>
<proteinExistence type="predicted"/>
<dbReference type="Proteomes" id="UP001147746">
    <property type="component" value="Unassembled WGS sequence"/>
</dbReference>
<dbReference type="Pfam" id="PF13577">
    <property type="entry name" value="SnoaL_4"/>
    <property type="match status" value="1"/>
</dbReference>
<accession>A0A9W9H3K9</accession>
<dbReference type="Gene3D" id="3.10.450.50">
    <property type="match status" value="1"/>
</dbReference>
<feature type="domain" description="SnoaL-like" evidence="1">
    <location>
        <begin position="10"/>
        <end position="144"/>
    </location>
</feature>
<dbReference type="InterPro" id="IPR032710">
    <property type="entry name" value="NTF2-like_dom_sf"/>
</dbReference>
<dbReference type="OrthoDB" id="2148716at2759"/>
<reference evidence="2" key="1">
    <citation type="submission" date="2022-12" db="EMBL/GenBank/DDBJ databases">
        <authorList>
            <person name="Petersen C."/>
        </authorList>
    </citation>
    <scope>NUCLEOTIDE SEQUENCE</scope>
    <source>
        <strain evidence="2">IBT 21472</strain>
    </source>
</reference>
<gene>
    <name evidence="2" type="ORF">N7476_009538</name>
</gene>
<evidence type="ECO:0000259" key="1">
    <source>
        <dbReference type="Pfam" id="PF13577"/>
    </source>
</evidence>
<comment type="caution">
    <text evidence="2">The sequence shown here is derived from an EMBL/GenBank/DDBJ whole genome shotgun (WGS) entry which is preliminary data.</text>
</comment>
<organism evidence="2 3">
    <name type="scientific">Penicillium atrosanguineum</name>
    <dbReference type="NCBI Taxonomy" id="1132637"/>
    <lineage>
        <taxon>Eukaryota</taxon>
        <taxon>Fungi</taxon>
        <taxon>Dikarya</taxon>
        <taxon>Ascomycota</taxon>
        <taxon>Pezizomycotina</taxon>
        <taxon>Eurotiomycetes</taxon>
        <taxon>Eurotiomycetidae</taxon>
        <taxon>Eurotiales</taxon>
        <taxon>Aspergillaceae</taxon>
        <taxon>Penicillium</taxon>
    </lineage>
</organism>
<evidence type="ECO:0000313" key="3">
    <source>
        <dbReference type="Proteomes" id="UP001147746"/>
    </source>
</evidence>
<evidence type="ECO:0000313" key="2">
    <source>
        <dbReference type="EMBL" id="KAJ5302739.1"/>
    </source>
</evidence>
<dbReference type="SUPFAM" id="SSF54427">
    <property type="entry name" value="NTF2-like"/>
    <property type="match status" value="1"/>
</dbReference>
<dbReference type="AlphaFoldDB" id="A0A9W9H3K9"/>
<reference evidence="2" key="2">
    <citation type="journal article" date="2023" name="IMA Fungus">
        <title>Comparative genomic study of the Penicillium genus elucidates a diverse pangenome and 15 lateral gene transfer events.</title>
        <authorList>
            <person name="Petersen C."/>
            <person name="Sorensen T."/>
            <person name="Nielsen M.R."/>
            <person name="Sondergaard T.E."/>
            <person name="Sorensen J.L."/>
            <person name="Fitzpatrick D.A."/>
            <person name="Frisvad J.C."/>
            <person name="Nielsen K.L."/>
        </authorList>
    </citation>
    <scope>NUCLEOTIDE SEQUENCE</scope>
    <source>
        <strain evidence="2">IBT 21472</strain>
    </source>
</reference>
<sequence length="165" mass="18002">MSYLQSLPNLNAKEAIADALHRTVIGIDRNNISIFDSAFAGEDIIFEMNAGENEKRSIKGLAALKAGVFGHVGPMDTTHMISNVRINHKEGEDTASMTAYALAMHGPHGRGQEPDGPKLTTGGEYSLDLVMDHGDGLWKIKKWTVDIVWRQGDRSVMARPSPSSE</sequence>